<sequence length="131" mass="14508">MGTNKAFSKVWHVVKMLLVLSHGQASVERGFSINKELIVENQKEASLVAQRLIVGHIRSVGSVTNVQLTKELLISVSGARQRYHSYLDDQKRANKGHTKSVKSPDVMKTQGKNNSRQALAPLCQSASFEVH</sequence>
<dbReference type="OrthoDB" id="10056585at2759"/>
<dbReference type="EMBL" id="JAINUF010000003">
    <property type="protein sequence ID" value="KAJ8368824.1"/>
    <property type="molecule type" value="Genomic_DNA"/>
</dbReference>
<proteinExistence type="predicted"/>
<feature type="region of interest" description="Disordered" evidence="1">
    <location>
        <begin position="85"/>
        <end position="118"/>
    </location>
</feature>
<name>A0A9Q1J5W7_SYNKA</name>
<dbReference type="AlphaFoldDB" id="A0A9Q1J5W7"/>
<gene>
    <name evidence="3" type="ORF">SKAU_G00088520</name>
</gene>
<feature type="signal peptide" evidence="2">
    <location>
        <begin position="1"/>
        <end position="25"/>
    </location>
</feature>
<organism evidence="3 4">
    <name type="scientific">Synaphobranchus kaupii</name>
    <name type="common">Kaup's arrowtooth eel</name>
    <dbReference type="NCBI Taxonomy" id="118154"/>
    <lineage>
        <taxon>Eukaryota</taxon>
        <taxon>Metazoa</taxon>
        <taxon>Chordata</taxon>
        <taxon>Craniata</taxon>
        <taxon>Vertebrata</taxon>
        <taxon>Euteleostomi</taxon>
        <taxon>Actinopterygii</taxon>
        <taxon>Neopterygii</taxon>
        <taxon>Teleostei</taxon>
        <taxon>Anguilliformes</taxon>
        <taxon>Synaphobranchidae</taxon>
        <taxon>Synaphobranchus</taxon>
    </lineage>
</organism>
<evidence type="ECO:0008006" key="5">
    <source>
        <dbReference type="Google" id="ProtNLM"/>
    </source>
</evidence>
<evidence type="ECO:0000313" key="3">
    <source>
        <dbReference type="EMBL" id="KAJ8368824.1"/>
    </source>
</evidence>
<feature type="chain" id="PRO_5040407029" description="HAT C-terminal dimerisation domain-containing protein" evidence="2">
    <location>
        <begin position="26"/>
        <end position="131"/>
    </location>
</feature>
<accession>A0A9Q1J5W7</accession>
<comment type="caution">
    <text evidence="3">The sequence shown here is derived from an EMBL/GenBank/DDBJ whole genome shotgun (WGS) entry which is preliminary data.</text>
</comment>
<evidence type="ECO:0000313" key="4">
    <source>
        <dbReference type="Proteomes" id="UP001152622"/>
    </source>
</evidence>
<reference evidence="3" key="1">
    <citation type="journal article" date="2023" name="Science">
        <title>Genome structures resolve the early diversification of teleost fishes.</title>
        <authorList>
            <person name="Parey E."/>
            <person name="Louis A."/>
            <person name="Montfort J."/>
            <person name="Bouchez O."/>
            <person name="Roques C."/>
            <person name="Iampietro C."/>
            <person name="Lluch J."/>
            <person name="Castinel A."/>
            <person name="Donnadieu C."/>
            <person name="Desvignes T."/>
            <person name="Floi Bucao C."/>
            <person name="Jouanno E."/>
            <person name="Wen M."/>
            <person name="Mejri S."/>
            <person name="Dirks R."/>
            <person name="Jansen H."/>
            <person name="Henkel C."/>
            <person name="Chen W.J."/>
            <person name="Zahm M."/>
            <person name="Cabau C."/>
            <person name="Klopp C."/>
            <person name="Thompson A.W."/>
            <person name="Robinson-Rechavi M."/>
            <person name="Braasch I."/>
            <person name="Lecointre G."/>
            <person name="Bobe J."/>
            <person name="Postlethwait J.H."/>
            <person name="Berthelot C."/>
            <person name="Roest Crollius H."/>
            <person name="Guiguen Y."/>
        </authorList>
    </citation>
    <scope>NUCLEOTIDE SEQUENCE</scope>
    <source>
        <strain evidence="3">WJC10195</strain>
    </source>
</reference>
<keyword evidence="2" id="KW-0732">Signal</keyword>
<evidence type="ECO:0000256" key="1">
    <source>
        <dbReference type="SAM" id="MobiDB-lite"/>
    </source>
</evidence>
<keyword evidence="4" id="KW-1185">Reference proteome</keyword>
<evidence type="ECO:0000256" key="2">
    <source>
        <dbReference type="SAM" id="SignalP"/>
    </source>
</evidence>
<protein>
    <recommendedName>
        <fullName evidence="5">HAT C-terminal dimerisation domain-containing protein</fullName>
    </recommendedName>
</protein>
<dbReference type="Proteomes" id="UP001152622">
    <property type="component" value="Chromosome 3"/>
</dbReference>